<protein>
    <submittedName>
        <fullName evidence="3">Uncharacterized protein</fullName>
    </submittedName>
</protein>
<keyword evidence="2" id="KW-1133">Transmembrane helix</keyword>
<feature type="region of interest" description="Disordered" evidence="1">
    <location>
        <begin position="625"/>
        <end position="656"/>
    </location>
</feature>
<feature type="region of interest" description="Disordered" evidence="1">
    <location>
        <begin position="515"/>
        <end position="564"/>
    </location>
</feature>
<comment type="caution">
    <text evidence="3">The sequence shown here is derived from an EMBL/GenBank/DDBJ whole genome shotgun (WGS) entry which is preliminary data.</text>
</comment>
<dbReference type="GeneID" id="20368480"/>
<proteinExistence type="predicted"/>
<gene>
    <name evidence="3" type="ORF">FPSE_09863</name>
</gene>
<feature type="compositionally biased region" description="Basic and acidic residues" evidence="1">
    <location>
        <begin position="515"/>
        <end position="549"/>
    </location>
</feature>
<dbReference type="HOGENOM" id="CLU_030660_0_0_1"/>
<dbReference type="OrthoDB" id="5312133at2759"/>
<accession>K3VCC1</accession>
<keyword evidence="2" id="KW-0812">Transmembrane</keyword>
<dbReference type="PANTHER" id="PTHR42055">
    <property type="entry name" value="YALI0E03476P"/>
    <property type="match status" value="1"/>
</dbReference>
<keyword evidence="2" id="KW-0472">Membrane</keyword>
<evidence type="ECO:0000256" key="1">
    <source>
        <dbReference type="SAM" id="MobiDB-lite"/>
    </source>
</evidence>
<dbReference type="AlphaFoldDB" id="K3VCC1"/>
<organism evidence="3 4">
    <name type="scientific">Fusarium pseudograminearum (strain CS3096)</name>
    <name type="common">Wheat and barley crown-rot fungus</name>
    <dbReference type="NCBI Taxonomy" id="1028729"/>
    <lineage>
        <taxon>Eukaryota</taxon>
        <taxon>Fungi</taxon>
        <taxon>Dikarya</taxon>
        <taxon>Ascomycota</taxon>
        <taxon>Pezizomycotina</taxon>
        <taxon>Sordariomycetes</taxon>
        <taxon>Hypocreomycetidae</taxon>
        <taxon>Hypocreales</taxon>
        <taxon>Nectriaceae</taxon>
        <taxon>Fusarium</taxon>
    </lineage>
</organism>
<evidence type="ECO:0000313" key="4">
    <source>
        <dbReference type="Proteomes" id="UP000007978"/>
    </source>
</evidence>
<dbReference type="PANTHER" id="PTHR42055:SF1">
    <property type="entry name" value="YALI0E03476P"/>
    <property type="match status" value="1"/>
</dbReference>
<keyword evidence="4" id="KW-1185">Reference proteome</keyword>
<reference evidence="3 4" key="1">
    <citation type="journal article" date="2012" name="PLoS Pathog.">
        <title>Comparative pathogenomics reveals horizontally acquired novel virulence genes in fungi infecting cereal hosts.</title>
        <authorList>
            <person name="Gardiner D.M."/>
            <person name="McDonald M.C."/>
            <person name="Covarelli L."/>
            <person name="Solomon P.S."/>
            <person name="Rusu A.G."/>
            <person name="Marshall M."/>
            <person name="Kazan K."/>
            <person name="Chakraborty S."/>
            <person name="McDonald B.A."/>
            <person name="Manners J.M."/>
        </authorList>
    </citation>
    <scope>NUCLEOTIDE SEQUENCE [LARGE SCALE GENOMIC DNA]</scope>
    <source>
        <strain evidence="3 4">CS3096</strain>
    </source>
</reference>
<dbReference type="Proteomes" id="UP000007978">
    <property type="component" value="Chromosome 3"/>
</dbReference>
<name>K3VCC1_FUSPC</name>
<dbReference type="eggNOG" id="ENOG502QS15">
    <property type="taxonomic scope" value="Eukaryota"/>
</dbReference>
<sequence>MAISIFFGRQRRFMSRRLTYAVLLLVVFVYTIVSVLSPTIVPVAGSGDTEKQGTSNKIKSSVSGLRDSLTKGVNGLNPFKGPAHAPPIRAQDSFQGTSWWADWKWLSVPLSSSLTLDEDRALLPPLHGRPFVYCYYDATIKKPREEKDAESKLLLTWRRAWWAQGFQPTILGPSEAMTNPKYQELQKLEVQSDLKADLMKWLAWESMGTGFLADHTLFPVAHTQDSLLVFLRRGKYPAMTKWKGLGDALIVGSKKDITNTIRKLMDSPALKTTKSVSQGPTKNGFKIDKAQSSLVSYSPEVIQKQYSKIHDSLTNGRARGLGALERLINAHLHAAWQSGFPSGIDVLSPFSEYTTAMIAPALNLANSLALCPDNPIPSSCPPGVSKCNHCAAGTTSMKVTTSDQYHNSTDEFAIGTIPHPWTLATLTSGKERVDVSWIRKEAPRDPWLETITKGLLGSRVSSNSRIMSFKQAVADEQAPTYTLWLTAEADIPADLEWQFGFRIPKSLGEVHIADNSKSEGNQKQEAVKVEKQANAERADKSDTDTRPEKPGPQPHDISQEKQLTPQEIQIRQKALLEHAKKVVAFKKSTVETRLRASLEAWNLADTEAWKFARAFLARRSRERIEWEKQESKYSGGSGSEKGRSAWNRWADSKQRE</sequence>
<dbReference type="EMBL" id="AFNW01000318">
    <property type="protein sequence ID" value="EKJ70018.1"/>
    <property type="molecule type" value="Genomic_DNA"/>
</dbReference>
<feature type="transmembrane region" description="Helical" evidence="2">
    <location>
        <begin position="20"/>
        <end position="41"/>
    </location>
</feature>
<dbReference type="KEGG" id="fpu:FPSE_09863"/>
<evidence type="ECO:0000313" key="3">
    <source>
        <dbReference type="EMBL" id="EKJ70018.1"/>
    </source>
</evidence>
<dbReference type="RefSeq" id="XP_009261255.1">
    <property type="nucleotide sequence ID" value="XM_009262980.1"/>
</dbReference>
<evidence type="ECO:0000256" key="2">
    <source>
        <dbReference type="SAM" id="Phobius"/>
    </source>
</evidence>